<evidence type="ECO:0000313" key="1">
    <source>
        <dbReference type="EMBL" id="GGF36506.1"/>
    </source>
</evidence>
<proteinExistence type="predicted"/>
<organism evidence="1 2">
    <name type="scientific">Echinicola rosea</name>
    <dbReference type="NCBI Taxonomy" id="1807691"/>
    <lineage>
        <taxon>Bacteria</taxon>
        <taxon>Pseudomonadati</taxon>
        <taxon>Bacteroidota</taxon>
        <taxon>Cytophagia</taxon>
        <taxon>Cytophagales</taxon>
        <taxon>Cyclobacteriaceae</taxon>
        <taxon>Echinicola</taxon>
    </lineage>
</organism>
<keyword evidence="2" id="KW-1185">Reference proteome</keyword>
<reference evidence="2" key="1">
    <citation type="journal article" date="2019" name="Int. J. Syst. Evol. Microbiol.">
        <title>The Global Catalogue of Microorganisms (GCM) 10K type strain sequencing project: providing services to taxonomists for standard genome sequencing and annotation.</title>
        <authorList>
            <consortium name="The Broad Institute Genomics Platform"/>
            <consortium name="The Broad Institute Genome Sequencing Center for Infectious Disease"/>
            <person name="Wu L."/>
            <person name="Ma J."/>
        </authorList>
    </citation>
    <scope>NUCLEOTIDE SEQUENCE [LARGE SCALE GENOMIC DNA]</scope>
    <source>
        <strain evidence="2">CGMCC 1.15407</strain>
    </source>
</reference>
<sequence length="122" mass="14037">MPDWVKNGPIRHKMWRSRSNRGESIRAVNQPLYSLSDSMLVKDFGDNYVYPTVFYSDIKNLVSRVNTIYHDTCLKRIYANVGSGKSIVPGSGIELNPTSWWKVFAGQPLKIQHQWCIEQSCD</sequence>
<accession>A0ABQ1V2Z9</accession>
<gene>
    <name evidence="1" type="ORF">GCM10011339_26310</name>
</gene>
<evidence type="ECO:0000313" key="2">
    <source>
        <dbReference type="Proteomes" id="UP000647339"/>
    </source>
</evidence>
<dbReference type="Proteomes" id="UP000647339">
    <property type="component" value="Unassembled WGS sequence"/>
</dbReference>
<dbReference type="EMBL" id="BMIU01000012">
    <property type="protein sequence ID" value="GGF36506.1"/>
    <property type="molecule type" value="Genomic_DNA"/>
</dbReference>
<comment type="caution">
    <text evidence="1">The sequence shown here is derived from an EMBL/GenBank/DDBJ whole genome shotgun (WGS) entry which is preliminary data.</text>
</comment>
<name>A0ABQ1V2Z9_9BACT</name>
<protein>
    <submittedName>
        <fullName evidence="1">Uncharacterized protein</fullName>
    </submittedName>
</protein>